<evidence type="ECO:0000313" key="1">
    <source>
        <dbReference type="EMBL" id="PAB59750.1"/>
    </source>
</evidence>
<proteinExistence type="predicted"/>
<name>A0A267MLW3_9FIRM</name>
<evidence type="ECO:0000313" key="2">
    <source>
        <dbReference type="Proteomes" id="UP000216024"/>
    </source>
</evidence>
<dbReference type="PIRSF" id="PIRSF030140">
    <property type="entry name" value="UCP030140"/>
    <property type="match status" value="1"/>
</dbReference>
<dbReference type="InterPro" id="IPR014871">
    <property type="entry name" value="dUTPase/dCTP_pyrophosphatase"/>
</dbReference>
<keyword evidence="2" id="KW-1185">Reference proteome</keyword>
<sequence>MTNMNLYQKLSLLYIKNIIYYILKYKVSGGLDMELNELFKVQEIMENHIKKLSNIDEEIKGKENLFDLKFLALQVKTGEIANTTKCYKYYKVKKIISKEKLLIRYIDALKFLLSIGNDHNFNIINEEVIDKSKYEDNIIKLFSYIYDDITDLKKSAKKDDYFHALNTYVRLFTRYLNLAELIGLNFSEIYSYYMENIAIELE</sequence>
<dbReference type="SUPFAM" id="SSF101386">
    <property type="entry name" value="all-alpha NTP pyrophosphatases"/>
    <property type="match status" value="1"/>
</dbReference>
<comment type="caution">
    <text evidence="1">The sequence shown here is derived from an EMBL/GenBank/DDBJ whole genome shotgun (WGS) entry which is preliminary data.</text>
</comment>
<dbReference type="OrthoDB" id="1953982at2"/>
<dbReference type="Pfam" id="PF08761">
    <property type="entry name" value="dUTPase_2"/>
    <property type="match status" value="1"/>
</dbReference>
<gene>
    <name evidence="1" type="ORF">CCE28_09295</name>
</gene>
<dbReference type="Proteomes" id="UP000216024">
    <property type="component" value="Unassembled WGS sequence"/>
</dbReference>
<protein>
    <submittedName>
        <fullName evidence="1">Uncharacterized protein</fullName>
    </submittedName>
</protein>
<dbReference type="AlphaFoldDB" id="A0A267MLW3"/>
<reference evidence="1 2" key="1">
    <citation type="submission" date="2017-06" db="EMBL/GenBank/DDBJ databases">
        <title>Draft genome sequence of anaerobic fermentative bacterium Anaeromicrobium sediminis DY2726D isolated from West Pacific Ocean sediments.</title>
        <authorList>
            <person name="Zeng X."/>
        </authorList>
    </citation>
    <scope>NUCLEOTIDE SEQUENCE [LARGE SCALE GENOMIC DNA]</scope>
    <source>
        <strain evidence="1 2">DY2726D</strain>
    </source>
</reference>
<dbReference type="Gene3D" id="1.10.4010.10">
    <property type="entry name" value="Type II deoxyuridine triphosphatase"/>
    <property type="match status" value="1"/>
</dbReference>
<dbReference type="InterPro" id="IPR016947">
    <property type="entry name" value="UCP030140"/>
</dbReference>
<dbReference type="EMBL" id="NIBG01000006">
    <property type="protein sequence ID" value="PAB59750.1"/>
    <property type="molecule type" value="Genomic_DNA"/>
</dbReference>
<accession>A0A267MLW3</accession>
<organism evidence="1 2">
    <name type="scientific">Anaeromicrobium sediminis</name>
    <dbReference type="NCBI Taxonomy" id="1478221"/>
    <lineage>
        <taxon>Bacteria</taxon>
        <taxon>Bacillati</taxon>
        <taxon>Bacillota</taxon>
        <taxon>Clostridia</taxon>
        <taxon>Peptostreptococcales</taxon>
        <taxon>Thermotaleaceae</taxon>
        <taxon>Anaeromicrobium</taxon>
    </lineage>
</organism>